<dbReference type="RefSeq" id="XP_014150353.1">
    <property type="nucleotide sequence ID" value="XM_014294878.1"/>
</dbReference>
<feature type="short sequence motif" description="Histidine triad motif" evidence="2 3">
    <location>
        <begin position="107"/>
        <end position="111"/>
    </location>
</feature>
<dbReference type="GO" id="GO:0009117">
    <property type="term" value="P:nucleotide metabolic process"/>
    <property type="evidence" value="ECO:0007669"/>
    <property type="project" value="TreeGrafter"/>
</dbReference>
<evidence type="ECO:0000256" key="3">
    <source>
        <dbReference type="PROSITE-ProRule" id="PRU00464"/>
    </source>
</evidence>
<feature type="domain" description="HIT" evidence="4">
    <location>
        <begin position="51"/>
        <end position="120"/>
    </location>
</feature>
<dbReference type="Proteomes" id="UP000054560">
    <property type="component" value="Unassembled WGS sequence"/>
</dbReference>
<accession>A0A0L0FIZ9</accession>
<dbReference type="EMBL" id="KQ243102">
    <property type="protein sequence ID" value="KNC76451.1"/>
    <property type="molecule type" value="Genomic_DNA"/>
</dbReference>
<dbReference type="PROSITE" id="PS51084">
    <property type="entry name" value="HIT_2"/>
    <property type="match status" value="1"/>
</dbReference>
<dbReference type="PANTHER" id="PTHR46648:SF1">
    <property type="entry name" value="ADENOSINE 5'-MONOPHOSPHORAMIDASE HNT1"/>
    <property type="match status" value="1"/>
</dbReference>
<evidence type="ECO:0000259" key="4">
    <source>
        <dbReference type="PROSITE" id="PS51084"/>
    </source>
</evidence>
<dbReference type="eggNOG" id="KOG3275">
    <property type="taxonomic scope" value="Eukaryota"/>
</dbReference>
<dbReference type="GO" id="GO:0003824">
    <property type="term" value="F:catalytic activity"/>
    <property type="evidence" value="ECO:0007669"/>
    <property type="project" value="InterPro"/>
</dbReference>
<evidence type="ECO:0000256" key="1">
    <source>
        <dbReference type="PIRSR" id="PIRSR601310-1"/>
    </source>
</evidence>
<feature type="active site" description="Tele-AMP-histidine intermediate" evidence="1">
    <location>
        <position position="109"/>
    </location>
</feature>
<dbReference type="AlphaFoldDB" id="A0A0L0FIZ9"/>
<feature type="non-terminal residue" evidence="5">
    <location>
        <position position="120"/>
    </location>
</feature>
<sequence>MFFSFNIVLYFAFKCKISIEIHYSFSINNFAYAPFTETPLFCGTLLQHKQGHILVIPKYCGERLHDIPDNYLADLLPVAKRVAVASGVTDYNILQNNGAIAHQVVKHVHVHMIPKPNDTE</sequence>
<dbReference type="Pfam" id="PF01230">
    <property type="entry name" value="HIT"/>
    <property type="match status" value="1"/>
</dbReference>
<dbReference type="SUPFAM" id="SSF54197">
    <property type="entry name" value="HIT-like"/>
    <property type="match status" value="1"/>
</dbReference>
<dbReference type="PROSITE" id="PS00892">
    <property type="entry name" value="HIT_1"/>
    <property type="match status" value="1"/>
</dbReference>
<dbReference type="OrthoDB" id="672793at2759"/>
<dbReference type="InterPro" id="IPR036265">
    <property type="entry name" value="HIT-like_sf"/>
</dbReference>
<dbReference type="STRING" id="667725.A0A0L0FIZ9"/>
<dbReference type="Gene3D" id="3.30.428.10">
    <property type="entry name" value="HIT-like"/>
    <property type="match status" value="1"/>
</dbReference>
<dbReference type="PANTHER" id="PTHR46648">
    <property type="entry name" value="HIT FAMILY PROTEIN 1"/>
    <property type="match status" value="1"/>
</dbReference>
<reference evidence="5 6" key="1">
    <citation type="submission" date="2011-02" db="EMBL/GenBank/DDBJ databases">
        <title>The Genome Sequence of Sphaeroforma arctica JP610.</title>
        <authorList>
            <consortium name="The Broad Institute Genome Sequencing Platform"/>
            <person name="Russ C."/>
            <person name="Cuomo C."/>
            <person name="Young S.K."/>
            <person name="Zeng Q."/>
            <person name="Gargeya S."/>
            <person name="Alvarado L."/>
            <person name="Berlin A."/>
            <person name="Chapman S.B."/>
            <person name="Chen Z."/>
            <person name="Freedman E."/>
            <person name="Gellesch M."/>
            <person name="Goldberg J."/>
            <person name="Griggs A."/>
            <person name="Gujja S."/>
            <person name="Heilman E."/>
            <person name="Heiman D."/>
            <person name="Howarth C."/>
            <person name="Mehta T."/>
            <person name="Neiman D."/>
            <person name="Pearson M."/>
            <person name="Roberts A."/>
            <person name="Saif S."/>
            <person name="Shea T."/>
            <person name="Shenoy N."/>
            <person name="Sisk P."/>
            <person name="Stolte C."/>
            <person name="Sykes S."/>
            <person name="White J."/>
            <person name="Yandava C."/>
            <person name="Burger G."/>
            <person name="Gray M.W."/>
            <person name="Holland P.W.H."/>
            <person name="King N."/>
            <person name="Lang F.B.F."/>
            <person name="Roger A.J."/>
            <person name="Ruiz-Trillo I."/>
            <person name="Haas B."/>
            <person name="Nusbaum C."/>
            <person name="Birren B."/>
        </authorList>
    </citation>
    <scope>NUCLEOTIDE SEQUENCE [LARGE SCALE GENOMIC DNA]</scope>
    <source>
        <strain evidence="5 6">JP610</strain>
    </source>
</reference>
<evidence type="ECO:0000313" key="5">
    <source>
        <dbReference type="EMBL" id="KNC76451.1"/>
    </source>
</evidence>
<proteinExistence type="predicted"/>
<dbReference type="InterPro" id="IPR019808">
    <property type="entry name" value="Histidine_triad_CS"/>
</dbReference>
<keyword evidence="6" id="KW-1185">Reference proteome</keyword>
<dbReference type="InterPro" id="IPR001310">
    <property type="entry name" value="Histidine_triad_HIT"/>
</dbReference>
<protein>
    <recommendedName>
        <fullName evidence="4">HIT domain-containing protein</fullName>
    </recommendedName>
</protein>
<evidence type="ECO:0000313" key="6">
    <source>
        <dbReference type="Proteomes" id="UP000054560"/>
    </source>
</evidence>
<dbReference type="InterPro" id="IPR011146">
    <property type="entry name" value="HIT-like"/>
</dbReference>
<dbReference type="GeneID" id="25911556"/>
<name>A0A0L0FIZ9_9EUKA</name>
<evidence type="ECO:0000256" key="2">
    <source>
        <dbReference type="PIRSR" id="PIRSR601310-3"/>
    </source>
</evidence>
<gene>
    <name evidence="5" type="ORF">SARC_11052</name>
</gene>
<organism evidence="5 6">
    <name type="scientific">Sphaeroforma arctica JP610</name>
    <dbReference type="NCBI Taxonomy" id="667725"/>
    <lineage>
        <taxon>Eukaryota</taxon>
        <taxon>Ichthyosporea</taxon>
        <taxon>Ichthyophonida</taxon>
        <taxon>Sphaeroforma</taxon>
    </lineage>
</organism>